<dbReference type="Proteomes" id="UP000013378">
    <property type="component" value="Unassembled WGS sequence"/>
</dbReference>
<comment type="caution">
    <text evidence="2">The sequence shown here is derived from an EMBL/GenBank/DDBJ whole genome shotgun (WGS) entry which is preliminary data.</text>
</comment>
<dbReference type="AlphaFoldDB" id="R1CAB5"/>
<organism evidence="2 3">
    <name type="scientific">Caldisalinibacter kiritimatiensis</name>
    <dbReference type="NCBI Taxonomy" id="1304284"/>
    <lineage>
        <taxon>Bacteria</taxon>
        <taxon>Bacillati</taxon>
        <taxon>Bacillota</taxon>
        <taxon>Tissierellia</taxon>
        <taxon>Tissierellales</taxon>
        <taxon>Thermohalobacteraceae</taxon>
        <taxon>Caldisalinibacter</taxon>
    </lineage>
</organism>
<evidence type="ECO:0000256" key="1">
    <source>
        <dbReference type="SAM" id="Phobius"/>
    </source>
</evidence>
<evidence type="ECO:0000313" key="2">
    <source>
        <dbReference type="EMBL" id="EOC99274.1"/>
    </source>
</evidence>
<name>R1CAB5_9FIRM</name>
<reference evidence="2 3" key="1">
    <citation type="journal article" date="2015" name="Geomicrobiol. J.">
        <title>Caldisalinibacter kiritimatiensis gen. nov., sp. nov., a moderately thermohalophilic thiosulfate-reducing bacterium from a hypersaline microbial mat.</title>
        <authorList>
            <person name="Ben Hania W."/>
            <person name="Joseph M."/>
            <person name="Fiebig A."/>
            <person name="Bunk B."/>
            <person name="Klenk H.-P."/>
            <person name="Fardeau M.-L."/>
            <person name="Spring S."/>
        </authorList>
    </citation>
    <scope>NUCLEOTIDE SEQUENCE [LARGE SCALE GENOMIC DNA]</scope>
    <source>
        <strain evidence="2 3">L21-TH-D2</strain>
    </source>
</reference>
<accession>R1CAB5</accession>
<evidence type="ECO:0000313" key="3">
    <source>
        <dbReference type="Proteomes" id="UP000013378"/>
    </source>
</evidence>
<keyword evidence="1" id="KW-0472">Membrane</keyword>
<dbReference type="EMBL" id="ARZA01000287">
    <property type="protein sequence ID" value="EOC99274.1"/>
    <property type="molecule type" value="Genomic_DNA"/>
</dbReference>
<keyword evidence="3" id="KW-1185">Reference proteome</keyword>
<protein>
    <submittedName>
        <fullName evidence="2">Uncharacterized protein</fullName>
    </submittedName>
</protein>
<keyword evidence="1" id="KW-1133">Transmembrane helix</keyword>
<gene>
    <name evidence="2" type="ORF">L21TH_2738</name>
</gene>
<proteinExistence type="predicted"/>
<sequence length="42" mass="4855">MFDEEPEMSEGFIKYYKIISIICMGLVIIAIIYMVIRLVLGV</sequence>
<feature type="transmembrane region" description="Helical" evidence="1">
    <location>
        <begin position="15"/>
        <end position="40"/>
    </location>
</feature>
<keyword evidence="1" id="KW-0812">Transmembrane</keyword>